<evidence type="ECO:0000313" key="2">
    <source>
        <dbReference type="EMBL" id="TYK46850.1"/>
    </source>
</evidence>
<evidence type="ECO:0000313" key="3">
    <source>
        <dbReference type="Proteomes" id="UP000323505"/>
    </source>
</evidence>
<dbReference type="Proteomes" id="UP000323505">
    <property type="component" value="Unassembled WGS sequence"/>
</dbReference>
<dbReference type="SUPFAM" id="SSF54427">
    <property type="entry name" value="NTF2-like"/>
    <property type="match status" value="1"/>
</dbReference>
<gene>
    <name evidence="2" type="ORF">FXF68_23755</name>
</gene>
<sequence length="141" mass="16291">MSSFLAPSTHNGTITYGYLVDMVERYFNAVDDYDMDGVLSLFNEDAVFTIQSAHAVHTGRDEGIRQMYVELFENYRRHMRHIHFRHVADPDNNRVASQFTVELTDNDGNEITLTNANFFYLENGKFSRVYVYMSDGANVLN</sequence>
<dbReference type="Gene3D" id="3.10.450.50">
    <property type="match status" value="1"/>
</dbReference>
<dbReference type="InterPro" id="IPR032710">
    <property type="entry name" value="NTF2-like_dom_sf"/>
</dbReference>
<proteinExistence type="predicted"/>
<reference evidence="2 3" key="1">
    <citation type="submission" date="2019-08" db="EMBL/GenBank/DDBJ databases">
        <title>Actinomadura sp. nov. CYP1-5 isolated from mountain soil.</title>
        <authorList>
            <person name="Songsumanus A."/>
            <person name="Kuncharoen N."/>
            <person name="Kudo T."/>
            <person name="Yuki M."/>
            <person name="Igarashi Y."/>
            <person name="Tanasupawat S."/>
        </authorList>
    </citation>
    <scope>NUCLEOTIDE SEQUENCE [LARGE SCALE GENOMIC DNA]</scope>
    <source>
        <strain evidence="2 3">CYP1-5</strain>
    </source>
</reference>
<dbReference type="RefSeq" id="WP_148762785.1">
    <property type="nucleotide sequence ID" value="NZ_VSRQ01000005.1"/>
</dbReference>
<protein>
    <submittedName>
        <fullName evidence="2">Nuclear transport factor 2 family protein</fullName>
    </submittedName>
</protein>
<dbReference type="InterPro" id="IPR037401">
    <property type="entry name" value="SnoaL-like"/>
</dbReference>
<organism evidence="2 3">
    <name type="scientific">Actinomadura decatromicini</name>
    <dbReference type="NCBI Taxonomy" id="2604572"/>
    <lineage>
        <taxon>Bacteria</taxon>
        <taxon>Bacillati</taxon>
        <taxon>Actinomycetota</taxon>
        <taxon>Actinomycetes</taxon>
        <taxon>Streptosporangiales</taxon>
        <taxon>Thermomonosporaceae</taxon>
        <taxon>Actinomadura</taxon>
    </lineage>
</organism>
<name>A0A5D3FG91_9ACTN</name>
<feature type="domain" description="SnoaL-like" evidence="1">
    <location>
        <begin position="23"/>
        <end position="128"/>
    </location>
</feature>
<dbReference type="CDD" id="cd00531">
    <property type="entry name" value="NTF2_like"/>
    <property type="match status" value="1"/>
</dbReference>
<keyword evidence="3" id="KW-1185">Reference proteome</keyword>
<dbReference type="AlphaFoldDB" id="A0A5D3FG91"/>
<dbReference type="EMBL" id="VSRQ01000005">
    <property type="protein sequence ID" value="TYK46850.1"/>
    <property type="molecule type" value="Genomic_DNA"/>
</dbReference>
<evidence type="ECO:0000259" key="1">
    <source>
        <dbReference type="Pfam" id="PF12680"/>
    </source>
</evidence>
<dbReference type="Pfam" id="PF12680">
    <property type="entry name" value="SnoaL_2"/>
    <property type="match status" value="1"/>
</dbReference>
<comment type="caution">
    <text evidence="2">The sequence shown here is derived from an EMBL/GenBank/DDBJ whole genome shotgun (WGS) entry which is preliminary data.</text>
</comment>
<accession>A0A5D3FG91</accession>